<evidence type="ECO:0000313" key="2">
    <source>
        <dbReference type="EMBL" id="KAF8708927.1"/>
    </source>
</evidence>
<feature type="compositionally biased region" description="Low complexity" evidence="1">
    <location>
        <begin position="69"/>
        <end position="84"/>
    </location>
</feature>
<feature type="region of interest" description="Disordered" evidence="1">
    <location>
        <begin position="56"/>
        <end position="104"/>
    </location>
</feature>
<dbReference type="PANTHER" id="PTHR37604">
    <property type="entry name" value="TRANSCRIPTION INITIATION FACTOR TFIID SUBUNIT"/>
    <property type="match status" value="1"/>
</dbReference>
<evidence type="ECO:0000256" key="1">
    <source>
        <dbReference type="SAM" id="MobiDB-lite"/>
    </source>
</evidence>
<proteinExistence type="predicted"/>
<comment type="caution">
    <text evidence="2">The sequence shown here is derived from an EMBL/GenBank/DDBJ whole genome shotgun (WGS) entry which is preliminary data.</text>
</comment>
<dbReference type="EMBL" id="JACEFO010001755">
    <property type="protein sequence ID" value="KAF8708927.1"/>
    <property type="molecule type" value="Genomic_DNA"/>
</dbReference>
<accession>A0A835BPP9</accession>
<reference evidence="2" key="1">
    <citation type="submission" date="2020-07" db="EMBL/GenBank/DDBJ databases">
        <title>Genome sequence and genetic diversity analysis of an under-domesticated orphan crop, white fonio (Digitaria exilis).</title>
        <authorList>
            <person name="Bennetzen J.L."/>
            <person name="Chen S."/>
            <person name="Ma X."/>
            <person name="Wang X."/>
            <person name="Yssel A.E.J."/>
            <person name="Chaluvadi S.R."/>
            <person name="Johnson M."/>
            <person name="Gangashetty P."/>
            <person name="Hamidou F."/>
            <person name="Sanogo M.D."/>
            <person name="Zwaenepoel A."/>
            <person name="Wallace J."/>
            <person name="Van De Peer Y."/>
            <person name="Van Deynze A."/>
        </authorList>
    </citation>
    <scope>NUCLEOTIDE SEQUENCE</scope>
    <source>
        <tissue evidence="2">Leaves</tissue>
    </source>
</reference>
<dbReference type="OrthoDB" id="1906016at2759"/>
<sequence length="309" mass="34601">MAAAAAQLLGEDGRGYELARRLEACGAWRAWLGDDAAHAALTQHLTSPATWDAFLSPATSPSPPRDRSSYSSSASVRSSSTRPPLRSNLPPAARALPAYTPSTPTVNLQLHGDDIYFSLEDEQEDNTQHQVHSRNTFSPSREGSMLSQRHNRYDELPDTWYKQYANKFRTWHSTLRSDKEVPKRTPEGMSDYLKICSVHKRKRAVFMDDPSISAPMVENGPSLHSKNAGEHSNSTDETLIPEIRFPSDCVPESAIPRTSRTSMTKKIEVHGVLDNLPAPVSRNTAMLERFGMVPEYYKTGNKYRGKRWV</sequence>
<dbReference type="AlphaFoldDB" id="A0A835BPP9"/>
<keyword evidence="3" id="KW-1185">Reference proteome</keyword>
<gene>
    <name evidence="2" type="ORF">HU200_029842</name>
</gene>
<name>A0A835BPP9_9POAL</name>
<evidence type="ECO:0000313" key="3">
    <source>
        <dbReference type="Proteomes" id="UP000636709"/>
    </source>
</evidence>
<protein>
    <submittedName>
        <fullName evidence="2">Uncharacterized protein</fullName>
    </submittedName>
</protein>
<dbReference type="Proteomes" id="UP000636709">
    <property type="component" value="Unassembled WGS sequence"/>
</dbReference>
<organism evidence="2 3">
    <name type="scientific">Digitaria exilis</name>
    <dbReference type="NCBI Taxonomy" id="1010633"/>
    <lineage>
        <taxon>Eukaryota</taxon>
        <taxon>Viridiplantae</taxon>
        <taxon>Streptophyta</taxon>
        <taxon>Embryophyta</taxon>
        <taxon>Tracheophyta</taxon>
        <taxon>Spermatophyta</taxon>
        <taxon>Magnoliopsida</taxon>
        <taxon>Liliopsida</taxon>
        <taxon>Poales</taxon>
        <taxon>Poaceae</taxon>
        <taxon>PACMAD clade</taxon>
        <taxon>Panicoideae</taxon>
        <taxon>Panicodae</taxon>
        <taxon>Paniceae</taxon>
        <taxon>Anthephorinae</taxon>
        <taxon>Digitaria</taxon>
    </lineage>
</organism>
<dbReference type="PANTHER" id="PTHR37604:SF1">
    <property type="entry name" value="TRANSCRIPTION INITIATION FACTOR TFIID SUBUNIT"/>
    <property type="match status" value="1"/>
</dbReference>